<name>A0A840HTL8_9SPHN</name>
<dbReference type="EMBL" id="JACHOV010000004">
    <property type="protein sequence ID" value="MBB4641041.1"/>
    <property type="molecule type" value="Genomic_DNA"/>
</dbReference>
<dbReference type="AlphaFoldDB" id="A0A840HTL8"/>
<accession>A0A840HTL8</accession>
<evidence type="ECO:0000313" key="3">
    <source>
        <dbReference type="Proteomes" id="UP000575068"/>
    </source>
</evidence>
<evidence type="ECO:0000259" key="1">
    <source>
        <dbReference type="Pfam" id="PF01863"/>
    </source>
</evidence>
<evidence type="ECO:0000313" key="2">
    <source>
        <dbReference type="EMBL" id="MBB4641041.1"/>
    </source>
</evidence>
<comment type="caution">
    <text evidence="2">The sequence shown here is derived from an EMBL/GenBank/DDBJ whole genome shotgun (WGS) entry which is preliminary data.</text>
</comment>
<dbReference type="Proteomes" id="UP000575068">
    <property type="component" value="Unassembled WGS sequence"/>
</dbReference>
<feature type="domain" description="YgjP-like metallopeptidase" evidence="1">
    <location>
        <begin position="35"/>
        <end position="230"/>
    </location>
</feature>
<protein>
    <recommendedName>
        <fullName evidence="1">YgjP-like metallopeptidase domain-containing protein</fullName>
    </recommendedName>
</protein>
<organism evidence="2 3">
    <name type="scientific">Rhizorhapis suberifaciens</name>
    <name type="common">corky root of lettuce</name>
    <dbReference type="NCBI Taxonomy" id="13656"/>
    <lineage>
        <taxon>Bacteria</taxon>
        <taxon>Pseudomonadati</taxon>
        <taxon>Pseudomonadota</taxon>
        <taxon>Alphaproteobacteria</taxon>
        <taxon>Sphingomonadales</taxon>
        <taxon>Sphingomonadaceae</taxon>
        <taxon>Rhizorhapis</taxon>
    </lineage>
</organism>
<dbReference type="Gene3D" id="3.30.2010.10">
    <property type="entry name" value="Metalloproteases ('zincins'), catalytic domain"/>
    <property type="match status" value="1"/>
</dbReference>
<dbReference type="PANTHER" id="PTHR30399:SF1">
    <property type="entry name" value="UTP PYROPHOSPHATASE"/>
    <property type="match status" value="1"/>
</dbReference>
<gene>
    <name evidence="2" type="ORF">HNQ99_001345</name>
</gene>
<reference evidence="2 3" key="1">
    <citation type="submission" date="2020-08" db="EMBL/GenBank/DDBJ databases">
        <title>Genomic Encyclopedia of Type Strains, Phase IV (KMG-IV): sequencing the most valuable type-strain genomes for metagenomic binning, comparative biology and taxonomic classification.</title>
        <authorList>
            <person name="Goeker M."/>
        </authorList>
    </citation>
    <scope>NUCLEOTIDE SEQUENCE [LARGE SCALE GENOMIC DNA]</scope>
    <source>
        <strain evidence="2 3">DSM 7465</strain>
    </source>
</reference>
<keyword evidence="3" id="KW-1185">Reference proteome</keyword>
<dbReference type="InterPro" id="IPR002725">
    <property type="entry name" value="YgjP-like_metallopeptidase"/>
</dbReference>
<dbReference type="CDD" id="cd07344">
    <property type="entry name" value="M48_yhfN_like"/>
    <property type="match status" value="1"/>
</dbReference>
<dbReference type="Pfam" id="PF01863">
    <property type="entry name" value="YgjP-like"/>
    <property type="match status" value="1"/>
</dbReference>
<dbReference type="PANTHER" id="PTHR30399">
    <property type="entry name" value="UNCHARACTERIZED PROTEIN YGJP"/>
    <property type="match status" value="1"/>
</dbReference>
<dbReference type="InterPro" id="IPR053136">
    <property type="entry name" value="UTP_pyrophosphatase-like"/>
</dbReference>
<sequence length="240" mass="26929">MNIMWWNGGSDDQLTVGGVAYPLKVRRHARSRAFRLSVDPGKGEIRLGLPTGASLRKAIQWACQQTDWLERQLTAVPATILLAPGAVFPLEGLNIRIDWSPTLPRRVQRHEDRLQLGGPEEAVGPRTLRWLRELARQTLVNETAAYAEPWGLKPGQITMGDPRSRWGSCASNGNIRYSWRLICAPVFVRQATVAHEVAHLAHMDHGPAFHARHAEIYGGDPLPARRWLRENGAMLHRISI</sequence>
<proteinExistence type="predicted"/>